<comment type="similarity">
    <text evidence="1 2">Belongs to the small heat shock protein (HSP20) family.</text>
</comment>
<dbReference type="SUPFAM" id="SSF49764">
    <property type="entry name" value="HSP20-like chaperones"/>
    <property type="match status" value="1"/>
</dbReference>
<name>A0ABU7R952_9ACTN</name>
<protein>
    <submittedName>
        <fullName evidence="4">Hsp20 family protein</fullName>
    </submittedName>
</protein>
<dbReference type="InterPro" id="IPR008978">
    <property type="entry name" value="HSP20-like_chaperone"/>
</dbReference>
<evidence type="ECO:0000256" key="1">
    <source>
        <dbReference type="PROSITE-ProRule" id="PRU00285"/>
    </source>
</evidence>
<gene>
    <name evidence="4" type="ORF">VXJ25_03715</name>
</gene>
<dbReference type="Gene3D" id="2.60.40.790">
    <property type="match status" value="1"/>
</dbReference>
<evidence type="ECO:0000256" key="2">
    <source>
        <dbReference type="RuleBase" id="RU003616"/>
    </source>
</evidence>
<evidence type="ECO:0000259" key="3">
    <source>
        <dbReference type="PROSITE" id="PS01031"/>
    </source>
</evidence>
<feature type="domain" description="SHSP" evidence="3">
    <location>
        <begin position="32"/>
        <end position="143"/>
    </location>
</feature>
<proteinExistence type="inferred from homology"/>
<keyword evidence="5" id="KW-1185">Reference proteome</keyword>
<organism evidence="4 5">
    <name type="scientific">Olsenella absiana</name>
    <dbReference type="NCBI Taxonomy" id="3115222"/>
    <lineage>
        <taxon>Bacteria</taxon>
        <taxon>Bacillati</taxon>
        <taxon>Actinomycetota</taxon>
        <taxon>Coriobacteriia</taxon>
        <taxon>Coriobacteriales</taxon>
        <taxon>Atopobiaceae</taxon>
        <taxon>Olsenella</taxon>
    </lineage>
</organism>
<accession>A0ABU7R952</accession>
<evidence type="ECO:0000313" key="4">
    <source>
        <dbReference type="EMBL" id="MEE6147106.1"/>
    </source>
</evidence>
<dbReference type="Proteomes" id="UP001332931">
    <property type="component" value="Unassembled WGS sequence"/>
</dbReference>
<sequence>MAGMVPFSDREQALRRAWPFGALDDFFAPLAAFDSSDAFKMNVEDKGDSYEVTAELPGVKKDEVEVELSEGRLSISVDKKESDEDKSKDWLQKETSEWKATRGVYLKDAADEGLTAKLADGVLTVGVPKLAEAKSNVTKVTVE</sequence>
<evidence type="ECO:0000313" key="5">
    <source>
        <dbReference type="Proteomes" id="UP001332931"/>
    </source>
</evidence>
<dbReference type="InterPro" id="IPR031107">
    <property type="entry name" value="Small_HSP"/>
</dbReference>
<dbReference type="PANTHER" id="PTHR11527">
    <property type="entry name" value="HEAT-SHOCK PROTEIN 20 FAMILY MEMBER"/>
    <property type="match status" value="1"/>
</dbReference>
<dbReference type="PROSITE" id="PS01031">
    <property type="entry name" value="SHSP"/>
    <property type="match status" value="1"/>
</dbReference>
<reference evidence="4 5" key="1">
    <citation type="submission" date="2024-01" db="EMBL/GenBank/DDBJ databases">
        <title>Description of Olsenella sp. nov., isolated from pig feces.</title>
        <authorList>
            <person name="Chang Y.-H."/>
        </authorList>
    </citation>
    <scope>NUCLEOTIDE SEQUENCE [LARGE SCALE GENOMIC DNA]</scope>
    <source>
        <strain evidence="4 5">YH-ols2223</strain>
    </source>
</reference>
<dbReference type="EMBL" id="JAZGJQ010000003">
    <property type="protein sequence ID" value="MEE6147106.1"/>
    <property type="molecule type" value="Genomic_DNA"/>
</dbReference>
<dbReference type="RefSeq" id="WP_330957873.1">
    <property type="nucleotide sequence ID" value="NZ_JAZGJQ010000003.1"/>
</dbReference>
<comment type="caution">
    <text evidence="4">The sequence shown here is derived from an EMBL/GenBank/DDBJ whole genome shotgun (WGS) entry which is preliminary data.</text>
</comment>
<dbReference type="Pfam" id="PF00011">
    <property type="entry name" value="HSP20"/>
    <property type="match status" value="1"/>
</dbReference>
<dbReference type="InterPro" id="IPR002068">
    <property type="entry name" value="A-crystallin/Hsp20_dom"/>
</dbReference>